<reference evidence="2" key="1">
    <citation type="submission" date="2024-05" db="EMBL/GenBank/DDBJ databases">
        <title>30 novel species of actinomycetes from the DSMZ collection.</title>
        <authorList>
            <person name="Nouioui I."/>
        </authorList>
    </citation>
    <scope>NUCLEOTIDE SEQUENCE</scope>
    <source>
        <strain evidence="2">DSM 41527</strain>
    </source>
</reference>
<dbReference type="EMBL" id="JAVRFE010000058">
    <property type="protein sequence ID" value="MDT0460153.1"/>
    <property type="molecule type" value="Genomic_DNA"/>
</dbReference>
<feature type="region of interest" description="Disordered" evidence="1">
    <location>
        <begin position="1"/>
        <end position="30"/>
    </location>
</feature>
<feature type="compositionally biased region" description="Basic and acidic residues" evidence="1">
    <location>
        <begin position="10"/>
        <end position="30"/>
    </location>
</feature>
<feature type="compositionally biased region" description="Low complexity" evidence="1">
    <location>
        <begin position="173"/>
        <end position="185"/>
    </location>
</feature>
<keyword evidence="3" id="KW-1185">Reference proteome</keyword>
<feature type="region of interest" description="Disordered" evidence="1">
    <location>
        <begin position="116"/>
        <end position="231"/>
    </location>
</feature>
<accession>A0ABU2TGU9</accession>
<proteinExistence type="predicted"/>
<evidence type="ECO:0000313" key="2">
    <source>
        <dbReference type="EMBL" id="MDT0460153.1"/>
    </source>
</evidence>
<name>A0ABU2TGU9_9ACTN</name>
<dbReference type="RefSeq" id="WP_311627116.1">
    <property type="nucleotide sequence ID" value="NZ_JAVRFE010000058.1"/>
</dbReference>
<protein>
    <recommendedName>
        <fullName evidence="4">WXG100 family type VII secretion target</fullName>
    </recommendedName>
</protein>
<feature type="compositionally biased region" description="Polar residues" evidence="1">
    <location>
        <begin position="219"/>
        <end position="231"/>
    </location>
</feature>
<evidence type="ECO:0000313" key="3">
    <source>
        <dbReference type="Proteomes" id="UP001180551"/>
    </source>
</evidence>
<organism evidence="2 3">
    <name type="scientific">Streptomyces mooreae</name>
    <dbReference type="NCBI Taxonomy" id="3075523"/>
    <lineage>
        <taxon>Bacteria</taxon>
        <taxon>Bacillati</taxon>
        <taxon>Actinomycetota</taxon>
        <taxon>Actinomycetes</taxon>
        <taxon>Kitasatosporales</taxon>
        <taxon>Streptomycetaceae</taxon>
        <taxon>Streptomyces</taxon>
    </lineage>
</organism>
<evidence type="ECO:0000256" key="1">
    <source>
        <dbReference type="SAM" id="MobiDB-lite"/>
    </source>
</evidence>
<sequence>MSAKTSVDPGELRAAAHAEDSIAQDMTDKNHKAISATKDAAASLKGWSLSQALEATADSWKPSLDGMRSRAETGASNLRTCADGHDWNDTAVSKDFEAAGAQTQFAPQTMAASAGFGGPGAIGSEGRNAMPGAGTLRDSLTSDSAMGGPGAVGSEGRHAMPGAENLCDTLTAGPGSPGSVGSEGVTPTTRPPFVDRESAPYPGPDPRAEWTADRMQNAEPMQTPTVDSPFG</sequence>
<evidence type="ECO:0008006" key="4">
    <source>
        <dbReference type="Google" id="ProtNLM"/>
    </source>
</evidence>
<gene>
    <name evidence="2" type="ORF">RM550_31290</name>
</gene>
<comment type="caution">
    <text evidence="2">The sequence shown here is derived from an EMBL/GenBank/DDBJ whole genome shotgun (WGS) entry which is preliminary data.</text>
</comment>
<dbReference type="Proteomes" id="UP001180551">
    <property type="component" value="Unassembled WGS sequence"/>
</dbReference>